<dbReference type="KEGG" id="muh:HYN43_021760"/>
<dbReference type="OrthoDB" id="9868906at2"/>
<name>A0A494W2H3_9SPHI</name>
<evidence type="ECO:0000313" key="2">
    <source>
        <dbReference type="Proteomes" id="UP000270046"/>
    </source>
</evidence>
<sequence length="181" mass="21363">MDLKEDWIALFDKDLLSKTFLWPGNSNQILYWIKRYENGKYHYPRTTNNKYKLRSFEFFDSQLKPTALEYGGLNKWECVRLEEKALDASGSYCFCSIKDPLENSLSVRMHGRWNTSHGGFVTSISQDLYISCLMLFLKELSVYKNWEDLKVNNLEMFTDITKLNGVPQSIFERVEKGTYKF</sequence>
<protein>
    <submittedName>
        <fullName evidence="1">Uncharacterized protein</fullName>
    </submittedName>
</protein>
<dbReference type="RefSeq" id="WP_119406044.1">
    <property type="nucleotide sequence ID" value="NZ_CP032869.1"/>
</dbReference>
<reference evidence="1 2" key="1">
    <citation type="submission" date="2018-10" db="EMBL/GenBank/DDBJ databases">
        <title>Genome sequencing of Mucilaginibacter sp. HYN0043.</title>
        <authorList>
            <person name="Kim M."/>
            <person name="Yi H."/>
        </authorList>
    </citation>
    <scope>NUCLEOTIDE SEQUENCE [LARGE SCALE GENOMIC DNA]</scope>
    <source>
        <strain evidence="1 2">HYN0043</strain>
    </source>
</reference>
<dbReference type="Proteomes" id="UP000270046">
    <property type="component" value="Chromosome"/>
</dbReference>
<organism evidence="1 2">
    <name type="scientific">Mucilaginibacter celer</name>
    <dbReference type="NCBI Taxonomy" id="2305508"/>
    <lineage>
        <taxon>Bacteria</taxon>
        <taxon>Pseudomonadati</taxon>
        <taxon>Bacteroidota</taxon>
        <taxon>Sphingobacteriia</taxon>
        <taxon>Sphingobacteriales</taxon>
        <taxon>Sphingobacteriaceae</taxon>
        <taxon>Mucilaginibacter</taxon>
    </lineage>
</organism>
<accession>A0A494W2H3</accession>
<keyword evidence="2" id="KW-1185">Reference proteome</keyword>
<proteinExistence type="predicted"/>
<evidence type="ECO:0000313" key="1">
    <source>
        <dbReference type="EMBL" id="AYL97758.1"/>
    </source>
</evidence>
<dbReference type="AlphaFoldDB" id="A0A494W2H3"/>
<dbReference type="EMBL" id="CP032869">
    <property type="protein sequence ID" value="AYL97758.1"/>
    <property type="molecule type" value="Genomic_DNA"/>
</dbReference>
<gene>
    <name evidence="1" type="ORF">HYN43_021760</name>
</gene>